<dbReference type="AlphaFoldDB" id="A0A0A9HI62"/>
<protein>
    <submittedName>
        <fullName evidence="1">Uncharacterized protein</fullName>
    </submittedName>
</protein>
<reference evidence="1" key="2">
    <citation type="journal article" date="2015" name="Data Brief">
        <title>Shoot transcriptome of the giant reed, Arundo donax.</title>
        <authorList>
            <person name="Barrero R.A."/>
            <person name="Guerrero F.D."/>
            <person name="Moolhuijzen P."/>
            <person name="Goolsby J.A."/>
            <person name="Tidwell J."/>
            <person name="Bellgard S.E."/>
            <person name="Bellgard M.I."/>
        </authorList>
    </citation>
    <scope>NUCLEOTIDE SEQUENCE</scope>
    <source>
        <tissue evidence="1">Shoot tissue taken approximately 20 cm above the soil surface</tissue>
    </source>
</reference>
<name>A0A0A9HI62_ARUDO</name>
<proteinExistence type="predicted"/>
<reference evidence="1" key="1">
    <citation type="submission" date="2014-09" db="EMBL/GenBank/DDBJ databases">
        <authorList>
            <person name="Magalhaes I.L.F."/>
            <person name="Oliveira U."/>
            <person name="Santos F.R."/>
            <person name="Vidigal T.H.D.A."/>
            <person name="Brescovit A.D."/>
            <person name="Santos A.J."/>
        </authorList>
    </citation>
    <scope>NUCLEOTIDE SEQUENCE</scope>
    <source>
        <tissue evidence="1">Shoot tissue taken approximately 20 cm above the soil surface</tissue>
    </source>
</reference>
<evidence type="ECO:0000313" key="1">
    <source>
        <dbReference type="EMBL" id="JAE34536.1"/>
    </source>
</evidence>
<dbReference type="EMBL" id="GBRH01163360">
    <property type="protein sequence ID" value="JAE34536.1"/>
    <property type="molecule type" value="Transcribed_RNA"/>
</dbReference>
<organism evidence="1">
    <name type="scientific">Arundo donax</name>
    <name type="common">Giant reed</name>
    <name type="synonym">Donax arundinaceus</name>
    <dbReference type="NCBI Taxonomy" id="35708"/>
    <lineage>
        <taxon>Eukaryota</taxon>
        <taxon>Viridiplantae</taxon>
        <taxon>Streptophyta</taxon>
        <taxon>Embryophyta</taxon>
        <taxon>Tracheophyta</taxon>
        <taxon>Spermatophyta</taxon>
        <taxon>Magnoliopsida</taxon>
        <taxon>Liliopsida</taxon>
        <taxon>Poales</taxon>
        <taxon>Poaceae</taxon>
        <taxon>PACMAD clade</taxon>
        <taxon>Arundinoideae</taxon>
        <taxon>Arundineae</taxon>
        <taxon>Arundo</taxon>
    </lineage>
</organism>
<accession>A0A0A9HI62</accession>
<sequence length="57" mass="6180">MPSSTSGLSVRYLMIRDIQVGTNNLHGSTASSPTLANKKLPSLDKNLIWLAIELKVV</sequence>